<dbReference type="AlphaFoldDB" id="D1C7P4"/>
<keyword evidence="3 5" id="KW-0012">Acyltransferase</keyword>
<dbReference type="OrthoDB" id="9803035at2"/>
<dbReference type="SUPFAM" id="SSF69593">
    <property type="entry name" value="Glycerol-3-phosphate (1)-acyltransferase"/>
    <property type="match status" value="1"/>
</dbReference>
<sequence>MGGSAGDGAWPESRRRRIKLALFRGARVIVLPLLRLLLGMRIEGLENVPPRGGALVVANHLHNSDPILLIAAFPRPVFFMAKSDVWRVPVARWFAELSGAFPVERGRPDRKALRHAEQELARGWLVGVFPEGGRSTTGAIKSVYPGVALIALRARVPIIPTAIWGTEVLPFNGKKGRRKGKGWPKVHVRMGKPFYLPDGTGDGSRPDLATLTDLMMIEVAKLLPPEYRGIYADRVAESVAEQHPAPAPLPTAGEERR</sequence>
<dbReference type="RefSeq" id="WP_012870924.1">
    <property type="nucleotide sequence ID" value="NC_013523.1"/>
</dbReference>
<dbReference type="InterPro" id="IPR002123">
    <property type="entry name" value="Plipid/glycerol_acylTrfase"/>
</dbReference>
<protein>
    <submittedName>
        <fullName evidence="5">Phospholipid/glycerol acyltransferase</fullName>
    </submittedName>
</protein>
<dbReference type="FunCoup" id="D1C7P4">
    <property type="interactions" value="253"/>
</dbReference>
<reference evidence="5 6" key="2">
    <citation type="journal article" date="2010" name="Stand. Genomic Sci.">
        <title>Complete genome sequence of Desulfohalobium retbaense type strain (HR(100)).</title>
        <authorList>
            <person name="Spring S."/>
            <person name="Nolan M."/>
            <person name="Lapidus A."/>
            <person name="Glavina Del Rio T."/>
            <person name="Copeland A."/>
            <person name="Tice H."/>
            <person name="Cheng J.F."/>
            <person name="Lucas S."/>
            <person name="Land M."/>
            <person name="Chen F."/>
            <person name="Bruce D."/>
            <person name="Goodwin L."/>
            <person name="Pitluck S."/>
            <person name="Ivanova N."/>
            <person name="Mavromatis K."/>
            <person name="Mikhailova N."/>
            <person name="Pati A."/>
            <person name="Chen A."/>
            <person name="Palaniappan K."/>
            <person name="Hauser L."/>
            <person name="Chang Y.J."/>
            <person name="Jeffries C.D."/>
            <person name="Munk C."/>
            <person name="Kiss H."/>
            <person name="Chain P."/>
            <person name="Han C."/>
            <person name="Brettin T."/>
            <person name="Detter J.C."/>
            <person name="Schuler E."/>
            <person name="Goker M."/>
            <person name="Rohde M."/>
            <person name="Bristow J."/>
            <person name="Eisen J.A."/>
            <person name="Markowitz V."/>
            <person name="Hugenholtz P."/>
            <person name="Kyrpides N.C."/>
            <person name="Klenk H.P."/>
        </authorList>
    </citation>
    <scope>NUCLEOTIDE SEQUENCE [LARGE SCALE GENOMIC DNA]</scope>
    <source>
        <strain evidence="6">ATCC 49802 / DSM 20745 / S 6022</strain>
    </source>
</reference>
<dbReference type="Proteomes" id="UP000002027">
    <property type="component" value="Chromosome 1"/>
</dbReference>
<evidence type="ECO:0000256" key="3">
    <source>
        <dbReference type="ARBA" id="ARBA00023315"/>
    </source>
</evidence>
<keyword evidence="2 5" id="KW-0808">Transferase</keyword>
<evidence type="ECO:0000313" key="5">
    <source>
        <dbReference type="EMBL" id="ACZ37877.1"/>
    </source>
</evidence>
<dbReference type="Pfam" id="PF01553">
    <property type="entry name" value="Acyltransferase"/>
    <property type="match status" value="1"/>
</dbReference>
<evidence type="ECO:0000313" key="6">
    <source>
        <dbReference type="Proteomes" id="UP000002027"/>
    </source>
</evidence>
<dbReference type="PANTHER" id="PTHR10434">
    <property type="entry name" value="1-ACYL-SN-GLYCEROL-3-PHOSPHATE ACYLTRANSFERASE"/>
    <property type="match status" value="1"/>
</dbReference>
<dbReference type="eggNOG" id="COG0204">
    <property type="taxonomic scope" value="Bacteria"/>
</dbReference>
<dbReference type="InParanoid" id="D1C7P4"/>
<dbReference type="PANTHER" id="PTHR10434:SF11">
    <property type="entry name" value="1-ACYL-SN-GLYCEROL-3-PHOSPHATE ACYLTRANSFERASE"/>
    <property type="match status" value="1"/>
</dbReference>
<evidence type="ECO:0000259" key="4">
    <source>
        <dbReference type="SMART" id="SM00563"/>
    </source>
</evidence>
<dbReference type="SMART" id="SM00563">
    <property type="entry name" value="PlsC"/>
    <property type="match status" value="1"/>
</dbReference>
<dbReference type="EMBL" id="CP001823">
    <property type="protein sequence ID" value="ACZ37877.1"/>
    <property type="molecule type" value="Genomic_DNA"/>
</dbReference>
<gene>
    <name evidence="5" type="ordered locus">Sthe_0438</name>
</gene>
<accession>D1C7P4</accession>
<dbReference type="GO" id="GO:0003841">
    <property type="term" value="F:1-acylglycerol-3-phosphate O-acyltransferase activity"/>
    <property type="evidence" value="ECO:0007669"/>
    <property type="project" value="TreeGrafter"/>
</dbReference>
<feature type="domain" description="Phospholipid/glycerol acyltransferase" evidence="4">
    <location>
        <begin position="54"/>
        <end position="166"/>
    </location>
</feature>
<comment type="pathway">
    <text evidence="1">Lipid metabolism.</text>
</comment>
<proteinExistence type="predicted"/>
<dbReference type="STRING" id="479434.Sthe_0438"/>
<dbReference type="KEGG" id="sti:Sthe_0438"/>
<dbReference type="CDD" id="cd07989">
    <property type="entry name" value="LPLAT_AGPAT-like"/>
    <property type="match status" value="1"/>
</dbReference>
<organism evidence="5 6">
    <name type="scientific">Sphaerobacter thermophilus (strain ATCC 49802 / DSM 20745 / KCCM 41009 / NCIMB 13125 / S 6022)</name>
    <dbReference type="NCBI Taxonomy" id="479434"/>
    <lineage>
        <taxon>Bacteria</taxon>
        <taxon>Pseudomonadati</taxon>
        <taxon>Thermomicrobiota</taxon>
        <taxon>Thermomicrobia</taxon>
        <taxon>Sphaerobacterales</taxon>
        <taxon>Sphaerobacterineae</taxon>
        <taxon>Sphaerobacteraceae</taxon>
        <taxon>Sphaerobacter</taxon>
    </lineage>
</organism>
<name>D1C7P4_SPHTD</name>
<dbReference type="HOGENOM" id="CLU_027938_4_5_0"/>
<dbReference type="GO" id="GO:0006654">
    <property type="term" value="P:phosphatidic acid biosynthetic process"/>
    <property type="evidence" value="ECO:0007669"/>
    <property type="project" value="TreeGrafter"/>
</dbReference>
<evidence type="ECO:0000256" key="1">
    <source>
        <dbReference type="ARBA" id="ARBA00005189"/>
    </source>
</evidence>
<reference evidence="6" key="1">
    <citation type="submission" date="2009-11" db="EMBL/GenBank/DDBJ databases">
        <title>The complete chromosome 1 of Sphaerobacter thermophilus DSM 20745.</title>
        <authorList>
            <person name="Lucas S."/>
            <person name="Copeland A."/>
            <person name="Lapidus A."/>
            <person name="Glavina del Rio T."/>
            <person name="Dalin E."/>
            <person name="Tice H."/>
            <person name="Bruce D."/>
            <person name="Goodwin L."/>
            <person name="Pitluck S."/>
            <person name="Kyrpides N."/>
            <person name="Mavromatis K."/>
            <person name="Ivanova N."/>
            <person name="Mikhailova N."/>
            <person name="LaButti K.M."/>
            <person name="Clum A."/>
            <person name="Sun H.I."/>
            <person name="Brettin T."/>
            <person name="Detter J.C."/>
            <person name="Han C."/>
            <person name="Larimer F."/>
            <person name="Land M."/>
            <person name="Hauser L."/>
            <person name="Markowitz V."/>
            <person name="Cheng J.F."/>
            <person name="Hugenholtz P."/>
            <person name="Woyke T."/>
            <person name="Wu D."/>
            <person name="Steenblock K."/>
            <person name="Schneider S."/>
            <person name="Pukall R."/>
            <person name="Goeker M."/>
            <person name="Klenk H.P."/>
            <person name="Eisen J.A."/>
        </authorList>
    </citation>
    <scope>NUCLEOTIDE SEQUENCE [LARGE SCALE GENOMIC DNA]</scope>
    <source>
        <strain evidence="6">ATCC 49802 / DSM 20745 / S 6022</strain>
    </source>
</reference>
<evidence type="ECO:0000256" key="2">
    <source>
        <dbReference type="ARBA" id="ARBA00022679"/>
    </source>
</evidence>
<keyword evidence="6" id="KW-1185">Reference proteome</keyword>